<dbReference type="PATRIC" id="fig|1678637.3.peg.4507"/>
<evidence type="ECO:0000259" key="1">
    <source>
        <dbReference type="PROSITE" id="PS51186"/>
    </source>
</evidence>
<proteinExistence type="predicted"/>
<keyword evidence="3" id="KW-1185">Reference proteome</keyword>
<organism evidence="2 3">
    <name type="scientific">Streptomyces caatingaensis</name>
    <dbReference type="NCBI Taxonomy" id="1678637"/>
    <lineage>
        <taxon>Bacteria</taxon>
        <taxon>Bacillati</taxon>
        <taxon>Actinomycetota</taxon>
        <taxon>Actinomycetes</taxon>
        <taxon>Kitasatosporales</taxon>
        <taxon>Streptomycetaceae</taxon>
        <taxon>Streptomyces</taxon>
    </lineage>
</organism>
<dbReference type="PANTHER" id="PTHR43441">
    <property type="entry name" value="RIBOSOMAL-PROTEIN-SERINE ACETYLTRANSFERASE"/>
    <property type="match status" value="1"/>
</dbReference>
<feature type="domain" description="N-acetyltransferase" evidence="1">
    <location>
        <begin position="10"/>
        <end position="176"/>
    </location>
</feature>
<dbReference type="Pfam" id="PF13302">
    <property type="entry name" value="Acetyltransf_3"/>
    <property type="match status" value="1"/>
</dbReference>
<dbReference type="PROSITE" id="PS51186">
    <property type="entry name" value="GNAT"/>
    <property type="match status" value="1"/>
</dbReference>
<dbReference type="PANTHER" id="PTHR43441:SF10">
    <property type="entry name" value="ACETYLTRANSFERASE"/>
    <property type="match status" value="1"/>
</dbReference>
<protein>
    <submittedName>
        <fullName evidence="2">GCN5 family acetyltransferase</fullName>
    </submittedName>
</protein>
<dbReference type="RefSeq" id="WP_049717861.1">
    <property type="nucleotide sequence ID" value="NZ_LFXA01000014.1"/>
</dbReference>
<dbReference type="Proteomes" id="UP000037288">
    <property type="component" value="Unassembled WGS sequence"/>
</dbReference>
<dbReference type="GO" id="GO:1990189">
    <property type="term" value="F:protein N-terminal-serine acetyltransferase activity"/>
    <property type="evidence" value="ECO:0007669"/>
    <property type="project" value="TreeGrafter"/>
</dbReference>
<dbReference type="GO" id="GO:0008999">
    <property type="term" value="F:protein-N-terminal-alanine acetyltransferase activity"/>
    <property type="evidence" value="ECO:0007669"/>
    <property type="project" value="TreeGrafter"/>
</dbReference>
<keyword evidence="2" id="KW-0808">Transferase</keyword>
<evidence type="ECO:0000313" key="3">
    <source>
        <dbReference type="Proteomes" id="UP000037288"/>
    </source>
</evidence>
<gene>
    <name evidence="2" type="ORF">AC230_21035</name>
</gene>
<dbReference type="STRING" id="1678637.AC230_21035"/>
<dbReference type="InterPro" id="IPR000182">
    <property type="entry name" value="GNAT_dom"/>
</dbReference>
<reference evidence="3" key="1">
    <citation type="submission" date="2015-07" db="EMBL/GenBank/DDBJ databases">
        <title>Draft genome sequence of Streptomyces sp. CMAA 1322, a bacterium isolated from Caatinga biome, from dry forest semiarid of Brazil.</title>
        <authorList>
            <person name="Santos S.N."/>
            <person name="Gacesa R."/>
            <person name="Taketani R.G."/>
            <person name="Long P.F."/>
            <person name="Melo I.S."/>
        </authorList>
    </citation>
    <scope>NUCLEOTIDE SEQUENCE [LARGE SCALE GENOMIC DNA]</scope>
    <source>
        <strain evidence="3">CMAA 1322</strain>
    </source>
</reference>
<sequence length="195" mass="21013">MLSSPLAPGAGLHPLEPWQAEEFAAYIDAHREHLGRWLPLASAITGTEAARAYLQRYADAQSADTGRLFAIRLDGALVGCVLFRVFDTRSGVCELGAWISRGAEGRGLVTAAARRLIDWAFDVRGMARVEWRAAVGNHRSAAVARRLGMTREGVLRQAVEVDGARLDMAVWSLLAGDRGVPSGSGVRPARPERVG</sequence>
<dbReference type="OrthoDB" id="5191051at2"/>
<dbReference type="SUPFAM" id="SSF55729">
    <property type="entry name" value="Acyl-CoA N-acyltransferases (Nat)"/>
    <property type="match status" value="1"/>
</dbReference>
<dbReference type="InterPro" id="IPR051908">
    <property type="entry name" value="Ribosomal_N-acetyltransferase"/>
</dbReference>
<dbReference type="AlphaFoldDB" id="A0A0K9XAL4"/>
<dbReference type="InterPro" id="IPR016181">
    <property type="entry name" value="Acyl_CoA_acyltransferase"/>
</dbReference>
<evidence type="ECO:0000313" key="2">
    <source>
        <dbReference type="EMBL" id="KNB50464.1"/>
    </source>
</evidence>
<dbReference type="EMBL" id="LFXA01000014">
    <property type="protein sequence ID" value="KNB50464.1"/>
    <property type="molecule type" value="Genomic_DNA"/>
</dbReference>
<dbReference type="GO" id="GO:0005737">
    <property type="term" value="C:cytoplasm"/>
    <property type="evidence" value="ECO:0007669"/>
    <property type="project" value="TreeGrafter"/>
</dbReference>
<name>A0A0K9XAL4_9ACTN</name>
<accession>A0A0K9XAL4</accession>
<dbReference type="Gene3D" id="3.40.630.30">
    <property type="match status" value="1"/>
</dbReference>
<comment type="caution">
    <text evidence="2">The sequence shown here is derived from an EMBL/GenBank/DDBJ whole genome shotgun (WGS) entry which is preliminary data.</text>
</comment>